<dbReference type="InterPro" id="IPR002481">
    <property type="entry name" value="FUR"/>
</dbReference>
<evidence type="ECO:0000256" key="4">
    <source>
        <dbReference type="ARBA" id="ARBA00023015"/>
    </source>
</evidence>
<dbReference type="Gene3D" id="3.30.1490.190">
    <property type="match status" value="1"/>
</dbReference>
<evidence type="ECO:0000313" key="10">
    <source>
        <dbReference type="EMBL" id="MSC33792.1"/>
    </source>
</evidence>
<dbReference type="GO" id="GO:0045892">
    <property type="term" value="P:negative regulation of DNA-templated transcription"/>
    <property type="evidence" value="ECO:0007669"/>
    <property type="project" value="TreeGrafter"/>
</dbReference>
<accession>A0A6N7S8T1</accession>
<dbReference type="Proteomes" id="UP000433575">
    <property type="component" value="Unassembled WGS sequence"/>
</dbReference>
<dbReference type="PANTHER" id="PTHR33202:SF7">
    <property type="entry name" value="FERRIC UPTAKE REGULATION PROTEIN"/>
    <property type="match status" value="1"/>
</dbReference>
<reference evidence="11 12" key="1">
    <citation type="journal article" date="2019" name="Nat. Med.">
        <title>A library of human gut bacterial isolates paired with longitudinal multiomics data enables mechanistic microbiome research.</title>
        <authorList>
            <person name="Poyet M."/>
            <person name="Groussin M."/>
            <person name="Gibbons S.M."/>
            <person name="Avila-Pacheco J."/>
            <person name="Jiang X."/>
            <person name="Kearney S.M."/>
            <person name="Perrotta A.R."/>
            <person name="Berdy B."/>
            <person name="Zhao S."/>
            <person name="Lieberman T.D."/>
            <person name="Swanson P.K."/>
            <person name="Smith M."/>
            <person name="Roesemann S."/>
            <person name="Alexander J.E."/>
            <person name="Rich S.A."/>
            <person name="Livny J."/>
            <person name="Vlamakis H."/>
            <person name="Clish C."/>
            <person name="Bullock K."/>
            <person name="Deik A."/>
            <person name="Scott J."/>
            <person name="Pierce K.A."/>
            <person name="Xavier R.J."/>
            <person name="Alm E.J."/>
        </authorList>
    </citation>
    <scope>NUCLEOTIDE SEQUENCE [LARGE SCALE GENOMIC DNA]</scope>
    <source>
        <strain evidence="9 11">BIOML-A4</strain>
        <strain evidence="10 12">BIOML-A5</strain>
    </source>
</reference>
<keyword evidence="8" id="KW-0408">Iron</keyword>
<keyword evidence="3 7" id="KW-0862">Zinc</keyword>
<dbReference type="Pfam" id="PF01475">
    <property type="entry name" value="FUR"/>
    <property type="match status" value="1"/>
</dbReference>
<dbReference type="GO" id="GO:0008270">
    <property type="term" value="F:zinc ion binding"/>
    <property type="evidence" value="ECO:0007669"/>
    <property type="project" value="TreeGrafter"/>
</dbReference>
<dbReference type="PANTHER" id="PTHR33202">
    <property type="entry name" value="ZINC UPTAKE REGULATION PROTEIN"/>
    <property type="match status" value="1"/>
</dbReference>
<keyword evidence="2" id="KW-0678">Repressor</keyword>
<keyword evidence="12" id="KW-1185">Reference proteome</keyword>
<gene>
    <name evidence="10" type="ORF">GKD88_11740</name>
    <name evidence="9" type="ORF">GKE08_12065</name>
</gene>
<dbReference type="EMBL" id="WKPI01000021">
    <property type="protein sequence ID" value="MSC33792.1"/>
    <property type="molecule type" value="Genomic_DNA"/>
</dbReference>
<dbReference type="GO" id="GO:0003700">
    <property type="term" value="F:DNA-binding transcription factor activity"/>
    <property type="evidence" value="ECO:0007669"/>
    <property type="project" value="InterPro"/>
</dbReference>
<evidence type="ECO:0000256" key="2">
    <source>
        <dbReference type="ARBA" id="ARBA00022491"/>
    </source>
</evidence>
<dbReference type="Gene3D" id="1.10.10.10">
    <property type="entry name" value="Winged helix-like DNA-binding domain superfamily/Winged helix DNA-binding domain"/>
    <property type="match status" value="1"/>
</dbReference>
<dbReference type="GO" id="GO:1900376">
    <property type="term" value="P:regulation of secondary metabolite biosynthetic process"/>
    <property type="evidence" value="ECO:0007669"/>
    <property type="project" value="TreeGrafter"/>
</dbReference>
<name>A0A6N7S8T1_9FIRM</name>
<evidence type="ECO:0000256" key="5">
    <source>
        <dbReference type="ARBA" id="ARBA00023125"/>
    </source>
</evidence>
<comment type="cofactor">
    <cofactor evidence="7">
        <name>Zn(2+)</name>
        <dbReference type="ChEBI" id="CHEBI:29105"/>
    </cofactor>
    <text evidence="7">Binds 1 zinc ion per subunit.</text>
</comment>
<comment type="cofactor">
    <cofactor evidence="8">
        <name>Mn(2+)</name>
        <dbReference type="ChEBI" id="CHEBI:29035"/>
    </cofactor>
    <cofactor evidence="8">
        <name>Fe(2+)</name>
        <dbReference type="ChEBI" id="CHEBI:29033"/>
    </cofactor>
    <text evidence="8">Binds 1 Mn(2+) or Fe(2+) ion per subunit.</text>
</comment>
<protein>
    <submittedName>
        <fullName evidence="9">Transcriptional repressor</fullName>
    </submittedName>
</protein>
<dbReference type="OrthoDB" id="8659436at2"/>
<dbReference type="AlphaFoldDB" id="A0A6N7S8T1"/>
<keyword evidence="4" id="KW-0805">Transcription regulation</keyword>
<feature type="binding site" evidence="8">
    <location>
        <position position="97"/>
    </location>
    <ligand>
        <name>Fe cation</name>
        <dbReference type="ChEBI" id="CHEBI:24875"/>
    </ligand>
</feature>
<keyword evidence="5" id="KW-0238">DNA-binding</keyword>
<dbReference type="InterPro" id="IPR036390">
    <property type="entry name" value="WH_DNA-bd_sf"/>
</dbReference>
<evidence type="ECO:0000256" key="7">
    <source>
        <dbReference type="PIRSR" id="PIRSR602481-1"/>
    </source>
</evidence>
<dbReference type="GO" id="GO:0000976">
    <property type="term" value="F:transcription cis-regulatory region binding"/>
    <property type="evidence" value="ECO:0007669"/>
    <property type="project" value="TreeGrafter"/>
</dbReference>
<comment type="caution">
    <text evidence="9">The sequence shown here is derived from an EMBL/GenBank/DDBJ whole genome shotgun (WGS) entry which is preliminary data.</text>
</comment>
<dbReference type="RefSeq" id="WP_081587960.1">
    <property type="nucleotide sequence ID" value="NZ_WKPI01000021.1"/>
</dbReference>
<evidence type="ECO:0000313" key="12">
    <source>
        <dbReference type="Proteomes" id="UP000480929"/>
    </source>
</evidence>
<feature type="binding site" evidence="7">
    <location>
        <position position="82"/>
    </location>
    <ligand>
        <name>Zn(2+)</name>
        <dbReference type="ChEBI" id="CHEBI:29105"/>
    </ligand>
</feature>
<dbReference type="InterPro" id="IPR043135">
    <property type="entry name" value="Fur_C"/>
</dbReference>
<dbReference type="CDD" id="cd07153">
    <property type="entry name" value="Fur_like"/>
    <property type="match status" value="1"/>
</dbReference>
<keyword evidence="6" id="KW-0804">Transcription</keyword>
<dbReference type="SUPFAM" id="SSF46785">
    <property type="entry name" value="Winged helix' DNA-binding domain"/>
    <property type="match status" value="1"/>
</dbReference>
<comment type="similarity">
    <text evidence="1">Belongs to the Fur family.</text>
</comment>
<organism evidence="9 11">
    <name type="scientific">Holdemania massiliensis</name>
    <dbReference type="NCBI Taxonomy" id="1468449"/>
    <lineage>
        <taxon>Bacteria</taxon>
        <taxon>Bacillati</taxon>
        <taxon>Bacillota</taxon>
        <taxon>Erysipelotrichia</taxon>
        <taxon>Erysipelotrichales</taxon>
        <taxon>Erysipelotrichaceae</taxon>
        <taxon>Holdemania</taxon>
    </lineage>
</organism>
<feature type="binding site" evidence="7">
    <location>
        <position position="125"/>
    </location>
    <ligand>
        <name>Zn(2+)</name>
        <dbReference type="ChEBI" id="CHEBI:29105"/>
    </ligand>
</feature>
<evidence type="ECO:0000256" key="1">
    <source>
        <dbReference type="ARBA" id="ARBA00007957"/>
    </source>
</evidence>
<evidence type="ECO:0000313" key="11">
    <source>
        <dbReference type="Proteomes" id="UP000433575"/>
    </source>
</evidence>
<keyword evidence="7" id="KW-0479">Metal-binding</keyword>
<sequence length="141" mass="16731">MMIRRNSRQRQLILDVMRGEGIHLNADQVYQKVKQADPSIGIATVYRNLNLLTEMGEIQKFQDRSTGFMYDGNPKKHHHFYCRYCKRYFDVSFSVEEQMIRQVEDQMGVSVEDLNISLEGCCNECKDKQEKEKERGKEQWN</sequence>
<evidence type="ECO:0000256" key="3">
    <source>
        <dbReference type="ARBA" id="ARBA00022833"/>
    </source>
</evidence>
<dbReference type="InterPro" id="IPR036388">
    <property type="entry name" value="WH-like_DNA-bd_sf"/>
</dbReference>
<evidence type="ECO:0000256" key="8">
    <source>
        <dbReference type="PIRSR" id="PIRSR602481-2"/>
    </source>
</evidence>
<feature type="binding site" evidence="7">
    <location>
        <position position="122"/>
    </location>
    <ligand>
        <name>Zn(2+)</name>
        <dbReference type="ChEBI" id="CHEBI:29105"/>
    </ligand>
</feature>
<evidence type="ECO:0000256" key="6">
    <source>
        <dbReference type="ARBA" id="ARBA00023163"/>
    </source>
</evidence>
<dbReference type="EMBL" id="WKPJ01000019">
    <property type="protein sequence ID" value="MSA90062.1"/>
    <property type="molecule type" value="Genomic_DNA"/>
</dbReference>
<feature type="binding site" evidence="7">
    <location>
        <position position="85"/>
    </location>
    <ligand>
        <name>Zn(2+)</name>
        <dbReference type="ChEBI" id="CHEBI:29105"/>
    </ligand>
</feature>
<proteinExistence type="inferred from homology"/>
<dbReference type="Proteomes" id="UP000480929">
    <property type="component" value="Unassembled WGS sequence"/>
</dbReference>
<evidence type="ECO:0000313" key="9">
    <source>
        <dbReference type="EMBL" id="MSA90062.1"/>
    </source>
</evidence>